<gene>
    <name evidence="4" type="ORF">NUU61_005407</name>
</gene>
<dbReference type="Pfam" id="PF10680">
    <property type="entry name" value="RRN9"/>
    <property type="match status" value="1"/>
</dbReference>
<dbReference type="EMBL" id="JAPMSZ010000007">
    <property type="protein sequence ID" value="KAJ5096051.1"/>
    <property type="molecule type" value="Genomic_DNA"/>
</dbReference>
<feature type="compositionally biased region" description="Low complexity" evidence="1">
    <location>
        <begin position="377"/>
        <end position="389"/>
    </location>
</feature>
<feature type="compositionally biased region" description="Acidic residues" evidence="1">
    <location>
        <begin position="69"/>
        <end position="84"/>
    </location>
</feature>
<dbReference type="Proteomes" id="UP001141434">
    <property type="component" value="Unassembled WGS sequence"/>
</dbReference>
<dbReference type="InterPro" id="IPR019622">
    <property type="entry name" value="Rrn9_dom"/>
</dbReference>
<name>A0A9W9F9E8_9EURO</name>
<feature type="region of interest" description="Disordered" evidence="1">
    <location>
        <begin position="1"/>
        <end position="136"/>
    </location>
</feature>
<evidence type="ECO:0000313" key="4">
    <source>
        <dbReference type="EMBL" id="KAJ5096051.1"/>
    </source>
</evidence>
<reference evidence="4" key="1">
    <citation type="submission" date="2022-11" db="EMBL/GenBank/DDBJ databases">
        <authorList>
            <person name="Petersen C."/>
        </authorList>
    </citation>
    <scope>NUCLEOTIDE SEQUENCE</scope>
    <source>
        <strain evidence="4">IBT 34128</strain>
    </source>
</reference>
<feature type="region of interest" description="Disordered" evidence="1">
    <location>
        <begin position="364"/>
        <end position="449"/>
    </location>
</feature>
<accession>A0A9W9F9E8</accession>
<feature type="compositionally biased region" description="Low complexity" evidence="1">
    <location>
        <begin position="37"/>
        <end position="56"/>
    </location>
</feature>
<dbReference type="InterPro" id="IPR059095">
    <property type="entry name" value="Znf_C2H2_17_2nd"/>
</dbReference>
<feature type="region of interest" description="Disordered" evidence="1">
    <location>
        <begin position="632"/>
        <end position="656"/>
    </location>
</feature>
<feature type="domain" description="Rrn9" evidence="2">
    <location>
        <begin position="181"/>
        <end position="238"/>
    </location>
</feature>
<feature type="compositionally biased region" description="Polar residues" evidence="1">
    <location>
        <begin position="420"/>
        <end position="431"/>
    </location>
</feature>
<keyword evidence="5" id="KW-1185">Reference proteome</keyword>
<proteinExistence type="predicted"/>
<evidence type="ECO:0000313" key="5">
    <source>
        <dbReference type="Proteomes" id="UP001141434"/>
    </source>
</evidence>
<feature type="compositionally biased region" description="Basic residues" evidence="1">
    <location>
        <begin position="390"/>
        <end position="414"/>
    </location>
</feature>
<dbReference type="OrthoDB" id="5412288at2759"/>
<dbReference type="Pfam" id="PF26176">
    <property type="entry name" value="zf_C2H2_17_2"/>
    <property type="match status" value="1"/>
</dbReference>
<dbReference type="AlphaFoldDB" id="A0A9W9F9E8"/>
<feature type="compositionally biased region" description="Polar residues" evidence="1">
    <location>
        <begin position="575"/>
        <end position="589"/>
    </location>
</feature>
<feature type="region of interest" description="Disordered" evidence="1">
    <location>
        <begin position="530"/>
        <end position="601"/>
    </location>
</feature>
<organism evidence="4 5">
    <name type="scientific">Penicillium alfredii</name>
    <dbReference type="NCBI Taxonomy" id="1506179"/>
    <lineage>
        <taxon>Eukaryota</taxon>
        <taxon>Fungi</taxon>
        <taxon>Dikarya</taxon>
        <taxon>Ascomycota</taxon>
        <taxon>Pezizomycotina</taxon>
        <taxon>Eurotiomycetes</taxon>
        <taxon>Eurotiomycetidae</taxon>
        <taxon>Eurotiales</taxon>
        <taxon>Aspergillaceae</taxon>
        <taxon>Penicillium</taxon>
    </lineage>
</organism>
<reference evidence="4" key="2">
    <citation type="journal article" date="2023" name="IMA Fungus">
        <title>Comparative genomic study of the Penicillium genus elucidates a diverse pangenome and 15 lateral gene transfer events.</title>
        <authorList>
            <person name="Petersen C."/>
            <person name="Sorensen T."/>
            <person name="Nielsen M.R."/>
            <person name="Sondergaard T.E."/>
            <person name="Sorensen J.L."/>
            <person name="Fitzpatrick D.A."/>
            <person name="Frisvad J.C."/>
            <person name="Nielsen K.L."/>
        </authorList>
    </citation>
    <scope>NUCLEOTIDE SEQUENCE</scope>
    <source>
        <strain evidence="4">IBT 34128</strain>
    </source>
</reference>
<feature type="compositionally biased region" description="Low complexity" evidence="1">
    <location>
        <begin position="432"/>
        <end position="441"/>
    </location>
</feature>
<comment type="caution">
    <text evidence="4">The sequence shown here is derived from an EMBL/GenBank/DDBJ whole genome shotgun (WGS) entry which is preliminary data.</text>
</comment>
<evidence type="ECO:0000259" key="2">
    <source>
        <dbReference type="Pfam" id="PF10680"/>
    </source>
</evidence>
<dbReference type="GeneID" id="81395157"/>
<evidence type="ECO:0008006" key="6">
    <source>
        <dbReference type="Google" id="ProtNLM"/>
    </source>
</evidence>
<feature type="domain" description="C2H2-domain containing protein second zinc finger" evidence="3">
    <location>
        <begin position="606"/>
        <end position="632"/>
    </location>
</feature>
<feature type="compositionally biased region" description="Basic residues" evidence="1">
    <location>
        <begin position="546"/>
        <end position="565"/>
    </location>
</feature>
<protein>
    <recommendedName>
        <fullName evidence="6">Rrn9 domain-containing protein</fullName>
    </recommendedName>
</protein>
<evidence type="ECO:0000259" key="3">
    <source>
        <dbReference type="Pfam" id="PF26176"/>
    </source>
</evidence>
<dbReference type="RefSeq" id="XP_056511602.1">
    <property type="nucleotide sequence ID" value="XM_056655989.1"/>
</dbReference>
<feature type="compositionally biased region" description="Polar residues" evidence="1">
    <location>
        <begin position="1"/>
        <end position="25"/>
    </location>
</feature>
<sequence length="656" mass="73251">MSSYFEDQIPSSSQFLPPQSAQPRQSLFGGPSSDVGPLPSSRLEPPPSSIFGGPSSQDVTAEPLFDAEPMSEDEGDEDDEDDVDVIMRERPLALDYGSEGESFQGSDKSVNETDPAEQSEDQSKQLPPPPARPLRPRTYVLDRGLDLPSGVNRPNRWTGSSSTYHRVTADDRGAYNAILTNRARDLTAHLYNAHVIRQRARQNSQGLGEVNGQGQMPRLSKGWAAWPMPAVRVPRVEEAGRTALEDPETLRMPSDLRPSAELEEQLIARMLKVSKERFAAREWDLDEVRSSQVKKTNNADKMVDEKTKDDTLDLVDETPLRPVIQTDDDISRPQLRPLARNVISELDRLLVALHRSMKGRVFEYDGSESASDTDGTRSLSRSSLNSASRSRSRGRKRVRRHSRHKPTSSRRSRSVRMSSAADTQDESLPNASQSRGRSQTSRGKHDNIKSKLALRDWSEAMGLASMMDLPVGAVQRASKRCADLFGQDMTFRTFPEGQIERVPGPGYTKYTAPSADLRAWEFFYVENEGENESETEVAPSSQPPKILRRVGSKSRQKPQSRRPRSHPPPPEVLVTQASPDSGPTKQTEPAPSGRGKGPHRKLDIVCPIKSCYRHTQGFSRRWNLNLHLKRVHPGYTPRKTSNERSRSEPATAIEID</sequence>
<evidence type="ECO:0000256" key="1">
    <source>
        <dbReference type="SAM" id="MobiDB-lite"/>
    </source>
</evidence>